<reference evidence="1 2" key="1">
    <citation type="journal article" date="2019" name="Sci. Rep.">
        <title>Orb-weaving spider Araneus ventricosus genome elucidates the spidroin gene catalogue.</title>
        <authorList>
            <person name="Kono N."/>
            <person name="Nakamura H."/>
            <person name="Ohtoshi R."/>
            <person name="Moran D.A.P."/>
            <person name="Shinohara A."/>
            <person name="Yoshida Y."/>
            <person name="Fujiwara M."/>
            <person name="Mori M."/>
            <person name="Tomita M."/>
            <person name="Arakawa K."/>
        </authorList>
    </citation>
    <scope>NUCLEOTIDE SEQUENCE [LARGE SCALE GENOMIC DNA]</scope>
</reference>
<dbReference type="AlphaFoldDB" id="A0A4Y2HUU7"/>
<evidence type="ECO:0000313" key="1">
    <source>
        <dbReference type="EMBL" id="GBM69150.1"/>
    </source>
</evidence>
<sequence length="350" mass="40582">MDAFCDRISTEIKHRLVSLECATDIVRFSFVAQNSISPLDLSQQDALDSFDRDSIIGFSTFSVLDSTVKYPKYVINTEEKCRKILSTTRDFLYRLHLDLPRKRECSLKEGPENGNMLENCCRRHIDKITVHPNFHYAVLANLVKEAVKRSDKKLKMIKWLVTFKAVTEDAFLSFPHVNYLANCIYPEVTESAFVKAFVKKFYFKLWMIRNERAELLEFFLFHLCQNGGILKDSKASLSELIETCIMNRRFLDIVTILKYQDAPRVLQRARVWYFYTLPFDRPLVLAPSPLGVVSFLKEKNRYCIVPVFLRPAAAESEKSLNAKYSRLYGTCVQCRLITMALAYKSLTADH</sequence>
<evidence type="ECO:0000313" key="2">
    <source>
        <dbReference type="Proteomes" id="UP000499080"/>
    </source>
</evidence>
<protein>
    <recommendedName>
        <fullName evidence="3">SOCS box domain-containing protein</fullName>
    </recommendedName>
</protein>
<accession>A0A4Y2HUU7</accession>
<dbReference type="EMBL" id="BGPR01002181">
    <property type="protein sequence ID" value="GBM69150.1"/>
    <property type="molecule type" value="Genomic_DNA"/>
</dbReference>
<gene>
    <name evidence="1" type="ORF">AVEN_229639_1</name>
</gene>
<name>A0A4Y2HUU7_ARAVE</name>
<proteinExistence type="predicted"/>
<comment type="caution">
    <text evidence="1">The sequence shown here is derived from an EMBL/GenBank/DDBJ whole genome shotgun (WGS) entry which is preliminary data.</text>
</comment>
<keyword evidence="2" id="KW-1185">Reference proteome</keyword>
<evidence type="ECO:0008006" key="3">
    <source>
        <dbReference type="Google" id="ProtNLM"/>
    </source>
</evidence>
<organism evidence="1 2">
    <name type="scientific">Araneus ventricosus</name>
    <name type="common">Orbweaver spider</name>
    <name type="synonym">Epeira ventricosa</name>
    <dbReference type="NCBI Taxonomy" id="182803"/>
    <lineage>
        <taxon>Eukaryota</taxon>
        <taxon>Metazoa</taxon>
        <taxon>Ecdysozoa</taxon>
        <taxon>Arthropoda</taxon>
        <taxon>Chelicerata</taxon>
        <taxon>Arachnida</taxon>
        <taxon>Araneae</taxon>
        <taxon>Araneomorphae</taxon>
        <taxon>Entelegynae</taxon>
        <taxon>Araneoidea</taxon>
        <taxon>Araneidae</taxon>
        <taxon>Araneus</taxon>
    </lineage>
</organism>
<dbReference type="Proteomes" id="UP000499080">
    <property type="component" value="Unassembled WGS sequence"/>
</dbReference>